<dbReference type="GO" id="GO:0070006">
    <property type="term" value="F:metalloaminopeptidase activity"/>
    <property type="evidence" value="ECO:0007669"/>
    <property type="project" value="TreeGrafter"/>
</dbReference>
<protein>
    <recommendedName>
        <fullName evidence="11">Aminopeptidase</fullName>
        <ecNumber evidence="11">3.4.11.-</ecNumber>
    </recommendedName>
</protein>
<proteinExistence type="inferred from homology"/>
<evidence type="ECO:0000256" key="3">
    <source>
        <dbReference type="ARBA" id="ARBA00022670"/>
    </source>
</evidence>
<dbReference type="InterPro" id="IPR024571">
    <property type="entry name" value="ERAP1-like_C_dom"/>
</dbReference>
<dbReference type="InterPro" id="IPR050344">
    <property type="entry name" value="Peptidase_M1_aminopeptidases"/>
</dbReference>
<dbReference type="STRING" id="329046.A0A1Y2CPN7"/>
<dbReference type="InterPro" id="IPR034016">
    <property type="entry name" value="M1_APN-typ"/>
</dbReference>
<keyword evidence="7 11" id="KW-0482">Metalloprotease</keyword>
<evidence type="ECO:0000313" key="15">
    <source>
        <dbReference type="EMBL" id="ORY48305.1"/>
    </source>
</evidence>
<feature type="domain" description="Aminopeptidase N-like N-terminal" evidence="14">
    <location>
        <begin position="29"/>
        <end position="217"/>
    </location>
</feature>
<feature type="active site" description="Proton acceptor" evidence="8">
    <location>
        <position position="332"/>
    </location>
</feature>
<dbReference type="GO" id="GO:0042277">
    <property type="term" value="F:peptide binding"/>
    <property type="evidence" value="ECO:0007669"/>
    <property type="project" value="TreeGrafter"/>
</dbReference>
<dbReference type="Pfam" id="PF01433">
    <property type="entry name" value="Peptidase_M1"/>
    <property type="match status" value="1"/>
</dbReference>
<dbReference type="GO" id="GO:0006508">
    <property type="term" value="P:proteolysis"/>
    <property type="evidence" value="ECO:0007669"/>
    <property type="project" value="UniProtKB-KW"/>
</dbReference>
<dbReference type="GO" id="GO:0005615">
    <property type="term" value="C:extracellular space"/>
    <property type="evidence" value="ECO:0007669"/>
    <property type="project" value="TreeGrafter"/>
</dbReference>
<dbReference type="GO" id="GO:0008270">
    <property type="term" value="F:zinc ion binding"/>
    <property type="evidence" value="ECO:0007669"/>
    <property type="project" value="UniProtKB-UniRule"/>
</dbReference>
<dbReference type="Gene3D" id="2.60.40.1910">
    <property type="match status" value="1"/>
</dbReference>
<organism evidence="15 16">
    <name type="scientific">Rhizoclosmatium globosum</name>
    <dbReference type="NCBI Taxonomy" id="329046"/>
    <lineage>
        <taxon>Eukaryota</taxon>
        <taxon>Fungi</taxon>
        <taxon>Fungi incertae sedis</taxon>
        <taxon>Chytridiomycota</taxon>
        <taxon>Chytridiomycota incertae sedis</taxon>
        <taxon>Chytridiomycetes</taxon>
        <taxon>Chytridiales</taxon>
        <taxon>Chytriomycetaceae</taxon>
        <taxon>Rhizoclosmatium</taxon>
    </lineage>
</organism>
<feature type="binding site" evidence="9">
    <location>
        <position position="354"/>
    </location>
    <ligand>
        <name>Zn(2+)</name>
        <dbReference type="ChEBI" id="CHEBI:29105"/>
        <note>catalytic</note>
    </ligand>
</feature>
<dbReference type="Gene3D" id="1.10.390.10">
    <property type="entry name" value="Neutral Protease Domain 2"/>
    <property type="match status" value="1"/>
</dbReference>
<keyword evidence="5 11" id="KW-0378">Hydrolase</keyword>
<dbReference type="Proteomes" id="UP000193642">
    <property type="component" value="Unassembled WGS sequence"/>
</dbReference>
<evidence type="ECO:0000313" key="16">
    <source>
        <dbReference type="Proteomes" id="UP000193642"/>
    </source>
</evidence>
<keyword evidence="6 9" id="KW-0862">Zinc</keyword>
<feature type="domain" description="ERAP1-like C-terminal" evidence="13">
    <location>
        <begin position="563"/>
        <end position="902"/>
    </location>
</feature>
<dbReference type="InterPro" id="IPR042097">
    <property type="entry name" value="Aminopeptidase_N-like_N_sf"/>
</dbReference>
<dbReference type="Gene3D" id="2.60.40.1730">
    <property type="entry name" value="tricorn interacting facor f3 domain"/>
    <property type="match status" value="1"/>
</dbReference>
<evidence type="ECO:0000256" key="4">
    <source>
        <dbReference type="ARBA" id="ARBA00022723"/>
    </source>
</evidence>
<dbReference type="PRINTS" id="PR00756">
    <property type="entry name" value="ALADIPTASE"/>
</dbReference>
<dbReference type="InterPro" id="IPR027268">
    <property type="entry name" value="Peptidase_M4/M1_CTD_sf"/>
</dbReference>
<comment type="cofactor">
    <cofactor evidence="9 11">
        <name>Zn(2+)</name>
        <dbReference type="ChEBI" id="CHEBI:29105"/>
    </cofactor>
    <text evidence="9 11">Binds 1 zinc ion per subunit.</text>
</comment>
<dbReference type="InterPro" id="IPR001930">
    <property type="entry name" value="Peptidase_M1"/>
</dbReference>
<evidence type="ECO:0000259" key="14">
    <source>
        <dbReference type="Pfam" id="PF17900"/>
    </source>
</evidence>
<comment type="caution">
    <text evidence="15">The sequence shown here is derived from an EMBL/GenBank/DDBJ whole genome shotgun (WGS) entry which is preliminary data.</text>
</comment>
<keyword evidence="4 9" id="KW-0479">Metal-binding</keyword>
<dbReference type="GO" id="GO:0043171">
    <property type="term" value="P:peptide catabolic process"/>
    <property type="evidence" value="ECO:0007669"/>
    <property type="project" value="TreeGrafter"/>
</dbReference>
<dbReference type="FunFam" id="1.10.390.10:FF:000001">
    <property type="entry name" value="Aminopeptidase"/>
    <property type="match status" value="1"/>
</dbReference>
<evidence type="ECO:0000256" key="7">
    <source>
        <dbReference type="ARBA" id="ARBA00023049"/>
    </source>
</evidence>
<keyword evidence="2 11" id="KW-0031">Aminopeptidase</keyword>
<dbReference type="Pfam" id="PF17900">
    <property type="entry name" value="Peptidase_M1_N"/>
    <property type="match status" value="1"/>
</dbReference>
<feature type="site" description="Transition state stabilizer" evidence="10">
    <location>
        <position position="417"/>
    </location>
</feature>
<evidence type="ECO:0000256" key="9">
    <source>
        <dbReference type="PIRSR" id="PIRSR634016-3"/>
    </source>
</evidence>
<keyword evidence="3 11" id="KW-0645">Protease</keyword>
<feature type="binding site" evidence="9">
    <location>
        <position position="331"/>
    </location>
    <ligand>
        <name>Zn(2+)</name>
        <dbReference type="ChEBI" id="CHEBI:29105"/>
        <note>catalytic</note>
    </ligand>
</feature>
<gene>
    <name evidence="15" type="ORF">BCR33DRAFT_677801</name>
</gene>
<accession>A0A1Y2CPN7</accession>
<keyword evidence="16" id="KW-1185">Reference proteome</keyword>
<evidence type="ECO:0000256" key="5">
    <source>
        <dbReference type="ARBA" id="ARBA00022801"/>
    </source>
</evidence>
<evidence type="ECO:0000256" key="8">
    <source>
        <dbReference type="PIRSR" id="PIRSR634016-1"/>
    </source>
</evidence>
<comment type="similarity">
    <text evidence="1 11">Belongs to the peptidase M1 family.</text>
</comment>
<dbReference type="OrthoDB" id="10031169at2759"/>
<evidence type="ECO:0000259" key="12">
    <source>
        <dbReference type="Pfam" id="PF01433"/>
    </source>
</evidence>
<dbReference type="FunFam" id="2.60.40.1730:FF:000002">
    <property type="entry name" value="Aminopeptidase"/>
    <property type="match status" value="1"/>
</dbReference>
<dbReference type="AlphaFoldDB" id="A0A1Y2CPN7"/>
<dbReference type="SUPFAM" id="SSF63737">
    <property type="entry name" value="Leukotriene A4 hydrolase N-terminal domain"/>
    <property type="match status" value="1"/>
</dbReference>
<evidence type="ECO:0000256" key="6">
    <source>
        <dbReference type="ARBA" id="ARBA00022833"/>
    </source>
</evidence>
<evidence type="ECO:0000256" key="2">
    <source>
        <dbReference type="ARBA" id="ARBA00022438"/>
    </source>
</evidence>
<evidence type="ECO:0000256" key="11">
    <source>
        <dbReference type="RuleBase" id="RU364040"/>
    </source>
</evidence>
<dbReference type="SUPFAM" id="SSF55486">
    <property type="entry name" value="Metalloproteases ('zincins'), catalytic domain"/>
    <property type="match status" value="1"/>
</dbReference>
<dbReference type="Pfam" id="PF11838">
    <property type="entry name" value="ERAP1_C"/>
    <property type="match status" value="1"/>
</dbReference>
<dbReference type="GO" id="GO:0016020">
    <property type="term" value="C:membrane"/>
    <property type="evidence" value="ECO:0007669"/>
    <property type="project" value="TreeGrafter"/>
</dbReference>
<evidence type="ECO:0000256" key="1">
    <source>
        <dbReference type="ARBA" id="ARBA00010136"/>
    </source>
</evidence>
<dbReference type="InterPro" id="IPR014782">
    <property type="entry name" value="Peptidase_M1_dom"/>
</dbReference>
<dbReference type="PANTHER" id="PTHR11533:SF174">
    <property type="entry name" value="PUROMYCIN-SENSITIVE AMINOPEPTIDASE-RELATED"/>
    <property type="match status" value="1"/>
</dbReference>
<dbReference type="InterPro" id="IPR045357">
    <property type="entry name" value="Aminopeptidase_N-like_N"/>
</dbReference>
<name>A0A1Y2CPN7_9FUNG</name>
<dbReference type="GO" id="GO:0005737">
    <property type="term" value="C:cytoplasm"/>
    <property type="evidence" value="ECO:0007669"/>
    <property type="project" value="TreeGrafter"/>
</dbReference>
<feature type="domain" description="Peptidase M1 membrane alanine aminopeptidase" evidence="12">
    <location>
        <begin position="259"/>
        <end position="476"/>
    </location>
</feature>
<dbReference type="PANTHER" id="PTHR11533">
    <property type="entry name" value="PROTEASE M1 ZINC METALLOPROTEASE"/>
    <property type="match status" value="1"/>
</dbReference>
<reference evidence="15 16" key="1">
    <citation type="submission" date="2016-07" db="EMBL/GenBank/DDBJ databases">
        <title>Pervasive Adenine N6-methylation of Active Genes in Fungi.</title>
        <authorList>
            <consortium name="DOE Joint Genome Institute"/>
            <person name="Mondo S.J."/>
            <person name="Dannebaum R.O."/>
            <person name="Kuo R.C."/>
            <person name="Labutti K."/>
            <person name="Haridas S."/>
            <person name="Kuo A."/>
            <person name="Salamov A."/>
            <person name="Ahrendt S.R."/>
            <person name="Lipzen A."/>
            <person name="Sullivan W."/>
            <person name="Andreopoulos W.B."/>
            <person name="Clum A."/>
            <person name="Lindquist E."/>
            <person name="Daum C."/>
            <person name="Ramamoorthy G.K."/>
            <person name="Gryganskyi A."/>
            <person name="Culley D."/>
            <person name="Magnuson J.K."/>
            <person name="James T.Y."/>
            <person name="O'Malley M.A."/>
            <person name="Stajich J.E."/>
            <person name="Spatafora J.W."/>
            <person name="Visel A."/>
            <person name="Grigoriev I.V."/>
        </authorList>
    </citation>
    <scope>NUCLEOTIDE SEQUENCE [LARGE SCALE GENOMIC DNA]</scope>
    <source>
        <strain evidence="15 16">JEL800</strain>
    </source>
</reference>
<dbReference type="Gene3D" id="1.25.50.20">
    <property type="match status" value="1"/>
</dbReference>
<evidence type="ECO:0000259" key="13">
    <source>
        <dbReference type="Pfam" id="PF11838"/>
    </source>
</evidence>
<sequence length="923" mass="102236">MCKCLLDESTPLGGAEAVASRDVLPTAFVPRHYNIWLAPDLESFKYDGAVTIDLDVTEDTDAITLNAKKLNVINGTITVDGETQTASKIWYDTEKEEVTYQFDDMIGAGSKAKFHTEFTGIHNDALAGFYRSSYNDTEGNKKFLVVTQFEACDARQAFPCFDEPGLKATFDSTLVVDAELTALSNMNEISSVEFVNHAGKKVKEVKFATTPLMSTYLVAYAVGDFEFIETTATPKFPAAAKPIQVRLFTVKGLISQGAFALDKAARTLEYFSEYFDAEYPLPKSDLLAVPDFGAGAMENWGLVTYRNTALLVDEEKSTIRSKKGVAYVVAHELAHQWFGNLVTMQWWNDLWLNEGFATFVGWLAVDHLFPEWDIWTGYITGTLSGALNLDALRSSHPIDVAVKSALEVGQIFDAISYMKGSSIIRMLNDFLGGQVFMDGVRTYLQEFKYKNTVTADLWKHLAQSSGLDIPTLMYAWTQETGYPLITVESEVYDDDAKTLTVTLSQSRFLSGGELKPEEDTVTWWVPLTVVSHLTAKTGATKHVLSEKKGTITFPYDASENAFWKLNDKASGVYRVKYTDAQITSIGHILQTTPSAFSVGDRVQFLSDSYSLASAGLGGLNTALNFIKFLESESDYNVLSQITGSLGTLRAATFNEPDSVKDGIKALGRRVFSKHVEALGYEFVDGEDYWNRLKRSLAIEAAADSGDADVIEALRTRFDLFAAGDAKALHPELRSIAYRTVLSNATIETSRHYFDAVLEIYKNPATVAAEKSGALAALGSVSNLEIVKEWLDTTVWDKDLVKTQDFGTAIAGVRSNPHSVATKDLLWTWFQENWDRFDERFPQKASLGGVFSISTSGQIGEEFAVKVEKWAAGEGLDEEGVAKRKKDVVGFKRALDNVLESIRTRTRFLALHRESLDAWVKESL</sequence>
<evidence type="ECO:0000256" key="10">
    <source>
        <dbReference type="PIRSR" id="PIRSR634016-4"/>
    </source>
</evidence>
<feature type="binding site" evidence="9">
    <location>
        <position position="335"/>
    </location>
    <ligand>
        <name>Zn(2+)</name>
        <dbReference type="ChEBI" id="CHEBI:29105"/>
        <note>catalytic</note>
    </ligand>
</feature>
<dbReference type="EMBL" id="MCGO01000012">
    <property type="protein sequence ID" value="ORY48305.1"/>
    <property type="molecule type" value="Genomic_DNA"/>
</dbReference>
<dbReference type="EC" id="3.4.11.-" evidence="11"/>
<dbReference type="CDD" id="cd09601">
    <property type="entry name" value="M1_APN-Q_like"/>
    <property type="match status" value="1"/>
</dbReference>